<protein>
    <recommendedName>
        <fullName evidence="17">Branched-chain-amino-acid aminotransferase</fullName>
        <shortName evidence="17">BCAT</shortName>
        <ecNumber evidence="17">2.6.1.42</ecNumber>
    </recommendedName>
</protein>
<comment type="catalytic activity">
    <reaction evidence="13 17">
        <text>L-isoleucine + 2-oxoglutarate = (S)-3-methyl-2-oxopentanoate + L-glutamate</text>
        <dbReference type="Rhea" id="RHEA:24801"/>
        <dbReference type="ChEBI" id="CHEBI:16810"/>
        <dbReference type="ChEBI" id="CHEBI:29985"/>
        <dbReference type="ChEBI" id="CHEBI:35146"/>
        <dbReference type="ChEBI" id="CHEBI:58045"/>
        <dbReference type="EC" id="2.6.1.42"/>
    </reaction>
</comment>
<comment type="similarity">
    <text evidence="6 15">Belongs to the class-IV pyridoxal-phosphate-dependent aminotransferase family.</text>
</comment>
<evidence type="ECO:0000256" key="8">
    <source>
        <dbReference type="ARBA" id="ARBA00022605"/>
    </source>
</evidence>
<dbReference type="InterPro" id="IPR005785">
    <property type="entry name" value="B_amino_transI"/>
</dbReference>
<dbReference type="Gene3D" id="3.30.470.10">
    <property type="match status" value="1"/>
</dbReference>
<evidence type="ECO:0000256" key="12">
    <source>
        <dbReference type="ARBA" id="ARBA00048212"/>
    </source>
</evidence>
<keyword evidence="10 16" id="KW-0663">Pyridoxal phosphate</keyword>
<keyword evidence="7 17" id="KW-0032">Aminotransferase</keyword>
<evidence type="ECO:0000256" key="9">
    <source>
        <dbReference type="ARBA" id="ARBA00022679"/>
    </source>
</evidence>
<comment type="function">
    <text evidence="2 17">Acts on leucine, isoleucine and valine.</text>
</comment>
<dbReference type="InterPro" id="IPR043132">
    <property type="entry name" value="BCAT-like_C"/>
</dbReference>
<dbReference type="InterPro" id="IPR043131">
    <property type="entry name" value="BCAT-like_N"/>
</dbReference>
<evidence type="ECO:0000256" key="15">
    <source>
        <dbReference type="RuleBase" id="RU004106"/>
    </source>
</evidence>
<organism evidence="18 19">
    <name type="scientific">Alicyclobacillus tolerans</name>
    <dbReference type="NCBI Taxonomy" id="90970"/>
    <lineage>
        <taxon>Bacteria</taxon>
        <taxon>Bacillati</taxon>
        <taxon>Bacillota</taxon>
        <taxon>Bacilli</taxon>
        <taxon>Bacillales</taxon>
        <taxon>Alicyclobacillaceae</taxon>
        <taxon>Alicyclobacillus</taxon>
    </lineage>
</organism>
<dbReference type="NCBIfam" id="NF006185">
    <property type="entry name" value="PRK08320.1"/>
    <property type="match status" value="1"/>
</dbReference>
<gene>
    <name evidence="17" type="primary">ilvE</name>
    <name evidence="18" type="ORF">J2S04_001993</name>
</gene>
<dbReference type="EC" id="2.6.1.42" evidence="17"/>
<dbReference type="Gene3D" id="3.20.10.10">
    <property type="entry name" value="D-amino Acid Aminotransferase, subunit A, domain 2"/>
    <property type="match status" value="1"/>
</dbReference>
<dbReference type="InterPro" id="IPR001544">
    <property type="entry name" value="Aminotrans_IV"/>
</dbReference>
<accession>A0ABT9LXP5</accession>
<dbReference type="GO" id="GO:0004084">
    <property type="term" value="F:branched-chain-amino-acid transaminase activity"/>
    <property type="evidence" value="ECO:0007669"/>
    <property type="project" value="UniProtKB-EC"/>
</dbReference>
<keyword evidence="8 17" id="KW-0028">Amino-acid biosynthesis</keyword>
<keyword evidence="11 17" id="KW-0100">Branched-chain amino acid biosynthesis</keyword>
<dbReference type="EMBL" id="JAURUO010000010">
    <property type="protein sequence ID" value="MDP9729030.1"/>
    <property type="molecule type" value="Genomic_DNA"/>
</dbReference>
<evidence type="ECO:0000256" key="17">
    <source>
        <dbReference type="RuleBase" id="RU364094"/>
    </source>
</evidence>
<dbReference type="NCBIfam" id="TIGR01122">
    <property type="entry name" value="ilvE_I"/>
    <property type="match status" value="1"/>
</dbReference>
<dbReference type="Proteomes" id="UP001229209">
    <property type="component" value="Unassembled WGS sequence"/>
</dbReference>
<evidence type="ECO:0000256" key="1">
    <source>
        <dbReference type="ARBA" id="ARBA00001933"/>
    </source>
</evidence>
<keyword evidence="9 17" id="KW-0808">Transferase</keyword>
<dbReference type="PANTHER" id="PTHR42743:SF11">
    <property type="entry name" value="AMINODEOXYCHORISMATE LYASE"/>
    <property type="match status" value="1"/>
</dbReference>
<comment type="pathway">
    <text evidence="4 17">Amino-acid biosynthesis; L-valine biosynthesis; L-valine from pyruvate: step 4/4.</text>
</comment>
<comment type="pathway">
    <text evidence="3 17">Amino-acid biosynthesis; L-isoleucine biosynthesis; L-isoleucine from 2-oxobutanoate: step 4/4.</text>
</comment>
<comment type="pathway">
    <text evidence="5 17">Amino-acid biosynthesis; L-leucine biosynthesis; L-leucine from 3-methyl-2-oxobutanoate: step 4/4.</text>
</comment>
<evidence type="ECO:0000256" key="10">
    <source>
        <dbReference type="ARBA" id="ARBA00022898"/>
    </source>
</evidence>
<dbReference type="Pfam" id="PF01063">
    <property type="entry name" value="Aminotran_4"/>
    <property type="match status" value="1"/>
</dbReference>
<proteinExistence type="inferred from homology"/>
<sequence>MEQWIFRNGQFVDRDSATVSVFDHGLLYGDGIFEGIRAYSGNLFRLREHLLRLYASAKSILLEIPYSLDEMMEIVAETVRRNLLNDAYIRLVVTRGMGDLGLDPKKCPTAEVIVIAEQLNMFAPELYTRGIEVICAATRRNRSDVLSPKVKSLNYLNNILVKLEAHAAGVNEALVLNSEGYVVEGSGENVFLVRDGVVYTPPTYLGALEGITRQAVLEIAQELHIETREEPFTRHDVYVADEIFLTGTAAEMVPVIKVDGRVIGSGLPGEVTRQLHRVFQERTKTDGYAVYAPHAVSEGA</sequence>
<comment type="catalytic activity">
    <reaction evidence="14 17">
        <text>L-leucine + 2-oxoglutarate = 4-methyl-2-oxopentanoate + L-glutamate</text>
        <dbReference type="Rhea" id="RHEA:18321"/>
        <dbReference type="ChEBI" id="CHEBI:16810"/>
        <dbReference type="ChEBI" id="CHEBI:17865"/>
        <dbReference type="ChEBI" id="CHEBI:29985"/>
        <dbReference type="ChEBI" id="CHEBI:57427"/>
        <dbReference type="EC" id="2.6.1.42"/>
    </reaction>
</comment>
<dbReference type="InterPro" id="IPR050571">
    <property type="entry name" value="Class-IV_PLP-Dep_Aminotrnsfr"/>
</dbReference>
<evidence type="ECO:0000256" key="5">
    <source>
        <dbReference type="ARBA" id="ARBA00005072"/>
    </source>
</evidence>
<name>A0ABT9LXP5_9BACL</name>
<dbReference type="InterPro" id="IPR018300">
    <property type="entry name" value="Aminotrans_IV_CS"/>
</dbReference>
<evidence type="ECO:0000256" key="14">
    <source>
        <dbReference type="ARBA" id="ARBA00049229"/>
    </source>
</evidence>
<dbReference type="PANTHER" id="PTHR42743">
    <property type="entry name" value="AMINO-ACID AMINOTRANSFERASE"/>
    <property type="match status" value="1"/>
</dbReference>
<evidence type="ECO:0000256" key="13">
    <source>
        <dbReference type="ARBA" id="ARBA00048798"/>
    </source>
</evidence>
<evidence type="ECO:0000256" key="11">
    <source>
        <dbReference type="ARBA" id="ARBA00023304"/>
    </source>
</evidence>
<evidence type="ECO:0000256" key="16">
    <source>
        <dbReference type="RuleBase" id="RU004516"/>
    </source>
</evidence>
<evidence type="ECO:0000313" key="18">
    <source>
        <dbReference type="EMBL" id="MDP9729030.1"/>
    </source>
</evidence>
<dbReference type="SUPFAM" id="SSF56752">
    <property type="entry name" value="D-aminoacid aminotransferase-like PLP-dependent enzymes"/>
    <property type="match status" value="1"/>
</dbReference>
<dbReference type="InterPro" id="IPR036038">
    <property type="entry name" value="Aminotransferase-like"/>
</dbReference>
<keyword evidence="19" id="KW-1185">Reference proteome</keyword>
<evidence type="ECO:0000256" key="3">
    <source>
        <dbReference type="ARBA" id="ARBA00004824"/>
    </source>
</evidence>
<dbReference type="PROSITE" id="PS00770">
    <property type="entry name" value="AA_TRANSFER_CLASS_4"/>
    <property type="match status" value="1"/>
</dbReference>
<evidence type="ECO:0000256" key="4">
    <source>
        <dbReference type="ARBA" id="ARBA00004931"/>
    </source>
</evidence>
<evidence type="ECO:0000256" key="2">
    <source>
        <dbReference type="ARBA" id="ARBA00003109"/>
    </source>
</evidence>
<evidence type="ECO:0000256" key="7">
    <source>
        <dbReference type="ARBA" id="ARBA00022576"/>
    </source>
</evidence>
<evidence type="ECO:0000313" key="19">
    <source>
        <dbReference type="Proteomes" id="UP001229209"/>
    </source>
</evidence>
<dbReference type="CDD" id="cd01558">
    <property type="entry name" value="D-AAT_like"/>
    <property type="match status" value="1"/>
</dbReference>
<dbReference type="RefSeq" id="WP_306954714.1">
    <property type="nucleotide sequence ID" value="NZ_JAURUO010000010.1"/>
</dbReference>
<comment type="cofactor">
    <cofactor evidence="1 16">
        <name>pyridoxal 5'-phosphate</name>
        <dbReference type="ChEBI" id="CHEBI:597326"/>
    </cofactor>
</comment>
<evidence type="ECO:0000256" key="6">
    <source>
        <dbReference type="ARBA" id="ARBA00009320"/>
    </source>
</evidence>
<dbReference type="NCBIfam" id="NF005146">
    <property type="entry name" value="PRK06606.1"/>
    <property type="match status" value="1"/>
</dbReference>
<reference evidence="18 19" key="1">
    <citation type="submission" date="2023-07" db="EMBL/GenBank/DDBJ databases">
        <title>Genomic Encyclopedia of Type Strains, Phase IV (KMG-IV): sequencing the most valuable type-strain genomes for metagenomic binning, comparative biology and taxonomic classification.</title>
        <authorList>
            <person name="Goeker M."/>
        </authorList>
    </citation>
    <scope>NUCLEOTIDE SEQUENCE [LARGE SCALE GENOMIC DNA]</scope>
    <source>
        <strain evidence="18 19">DSM 25924</strain>
    </source>
</reference>
<comment type="catalytic activity">
    <reaction evidence="12 17">
        <text>L-valine + 2-oxoglutarate = 3-methyl-2-oxobutanoate + L-glutamate</text>
        <dbReference type="Rhea" id="RHEA:24813"/>
        <dbReference type="ChEBI" id="CHEBI:11851"/>
        <dbReference type="ChEBI" id="CHEBI:16810"/>
        <dbReference type="ChEBI" id="CHEBI:29985"/>
        <dbReference type="ChEBI" id="CHEBI:57762"/>
        <dbReference type="EC" id="2.6.1.42"/>
    </reaction>
</comment>
<comment type="caution">
    <text evidence="18">The sequence shown here is derived from an EMBL/GenBank/DDBJ whole genome shotgun (WGS) entry which is preliminary data.</text>
</comment>